<proteinExistence type="predicted"/>
<feature type="transmembrane region" description="Helical" evidence="7">
    <location>
        <begin position="123"/>
        <end position="144"/>
    </location>
</feature>
<evidence type="ECO:0000313" key="10">
    <source>
        <dbReference type="Proteomes" id="UP001501138"/>
    </source>
</evidence>
<keyword evidence="3 7" id="KW-0812">Transmembrane</keyword>
<accession>A0ABN2JU24</accession>
<dbReference type="PROSITE" id="PS50850">
    <property type="entry name" value="MFS"/>
    <property type="match status" value="1"/>
</dbReference>
<feature type="transmembrane region" description="Helical" evidence="7">
    <location>
        <begin position="228"/>
        <end position="252"/>
    </location>
</feature>
<evidence type="ECO:0000256" key="4">
    <source>
        <dbReference type="ARBA" id="ARBA00022989"/>
    </source>
</evidence>
<feature type="transmembrane region" description="Helical" evidence="7">
    <location>
        <begin position="387"/>
        <end position="406"/>
    </location>
</feature>
<comment type="caution">
    <text evidence="9">The sequence shown here is derived from an EMBL/GenBank/DDBJ whole genome shotgun (WGS) entry which is preliminary data.</text>
</comment>
<evidence type="ECO:0000256" key="1">
    <source>
        <dbReference type="ARBA" id="ARBA00004651"/>
    </source>
</evidence>
<dbReference type="InterPro" id="IPR050189">
    <property type="entry name" value="MFS_Efflux_Transporters"/>
</dbReference>
<dbReference type="InterPro" id="IPR011701">
    <property type="entry name" value="MFS"/>
</dbReference>
<feature type="transmembrane region" description="Helical" evidence="7">
    <location>
        <begin position="97"/>
        <end position="117"/>
    </location>
</feature>
<dbReference type="EMBL" id="BAAAPM010000009">
    <property type="protein sequence ID" value="GAA1738995.1"/>
    <property type="molecule type" value="Genomic_DNA"/>
</dbReference>
<evidence type="ECO:0000259" key="8">
    <source>
        <dbReference type="PROSITE" id="PS50850"/>
    </source>
</evidence>
<feature type="transmembrane region" description="Helical" evidence="7">
    <location>
        <begin position="65"/>
        <end position="85"/>
    </location>
</feature>
<dbReference type="CDD" id="cd17324">
    <property type="entry name" value="MFS_NepI_like"/>
    <property type="match status" value="1"/>
</dbReference>
<evidence type="ECO:0000313" key="9">
    <source>
        <dbReference type="EMBL" id="GAA1738995.1"/>
    </source>
</evidence>
<feature type="transmembrane region" description="Helical" evidence="7">
    <location>
        <begin position="31"/>
        <end position="53"/>
    </location>
</feature>
<name>A0ABN2JU24_9MICO</name>
<evidence type="ECO:0000256" key="2">
    <source>
        <dbReference type="ARBA" id="ARBA00022475"/>
    </source>
</evidence>
<dbReference type="SUPFAM" id="SSF103473">
    <property type="entry name" value="MFS general substrate transporter"/>
    <property type="match status" value="1"/>
</dbReference>
<protein>
    <submittedName>
        <fullName evidence="9">MFS transporter</fullName>
    </submittedName>
</protein>
<evidence type="ECO:0000256" key="6">
    <source>
        <dbReference type="SAM" id="MobiDB-lite"/>
    </source>
</evidence>
<reference evidence="9 10" key="1">
    <citation type="journal article" date="2019" name="Int. J. Syst. Evol. Microbiol.">
        <title>The Global Catalogue of Microorganisms (GCM) 10K type strain sequencing project: providing services to taxonomists for standard genome sequencing and annotation.</title>
        <authorList>
            <consortium name="The Broad Institute Genomics Platform"/>
            <consortium name="The Broad Institute Genome Sequencing Center for Infectious Disease"/>
            <person name="Wu L."/>
            <person name="Ma J."/>
        </authorList>
    </citation>
    <scope>NUCLEOTIDE SEQUENCE [LARGE SCALE GENOMIC DNA]</scope>
    <source>
        <strain evidence="9 10">JCM 15589</strain>
    </source>
</reference>
<dbReference type="PANTHER" id="PTHR43124:SF3">
    <property type="entry name" value="CHLORAMPHENICOL EFFLUX PUMP RV0191"/>
    <property type="match status" value="1"/>
</dbReference>
<keyword evidence="2" id="KW-1003">Cell membrane</keyword>
<comment type="subcellular location">
    <subcellularLocation>
        <location evidence="1">Cell membrane</location>
        <topology evidence="1">Multi-pass membrane protein</topology>
    </subcellularLocation>
</comment>
<dbReference type="PANTHER" id="PTHR43124">
    <property type="entry name" value="PURINE EFFLUX PUMP PBUE"/>
    <property type="match status" value="1"/>
</dbReference>
<feature type="transmembrane region" description="Helical" evidence="7">
    <location>
        <begin position="320"/>
        <end position="343"/>
    </location>
</feature>
<feature type="transmembrane region" description="Helical" evidence="7">
    <location>
        <begin position="355"/>
        <end position="375"/>
    </location>
</feature>
<feature type="transmembrane region" description="Helical" evidence="7">
    <location>
        <begin position="186"/>
        <end position="207"/>
    </location>
</feature>
<keyword evidence="4 7" id="KW-1133">Transmembrane helix</keyword>
<evidence type="ECO:0000256" key="3">
    <source>
        <dbReference type="ARBA" id="ARBA00022692"/>
    </source>
</evidence>
<keyword evidence="10" id="KW-1185">Reference proteome</keyword>
<gene>
    <name evidence="9" type="ORF">GCM10009809_37950</name>
</gene>
<dbReference type="Pfam" id="PF07690">
    <property type="entry name" value="MFS_1"/>
    <property type="match status" value="1"/>
</dbReference>
<evidence type="ECO:0000256" key="5">
    <source>
        <dbReference type="ARBA" id="ARBA00023136"/>
    </source>
</evidence>
<feature type="transmembrane region" description="Helical" evidence="7">
    <location>
        <begin position="156"/>
        <end position="180"/>
    </location>
</feature>
<feature type="region of interest" description="Disordered" evidence="6">
    <location>
        <begin position="1"/>
        <end position="23"/>
    </location>
</feature>
<dbReference type="PRINTS" id="PR01036">
    <property type="entry name" value="TCRTETB"/>
</dbReference>
<evidence type="ECO:0000256" key="7">
    <source>
        <dbReference type="SAM" id="Phobius"/>
    </source>
</evidence>
<feature type="domain" description="Major facilitator superfamily (MFS) profile" evidence="8">
    <location>
        <begin position="32"/>
        <end position="411"/>
    </location>
</feature>
<dbReference type="InterPro" id="IPR036259">
    <property type="entry name" value="MFS_trans_sf"/>
</dbReference>
<feature type="transmembrane region" description="Helical" evidence="7">
    <location>
        <begin position="264"/>
        <end position="283"/>
    </location>
</feature>
<dbReference type="Proteomes" id="UP001501138">
    <property type="component" value="Unassembled WGS sequence"/>
</dbReference>
<sequence length="419" mass="42383">MRAEAPTASPDEASQQARPTPDAGRPARLPLVVYVLALGTFLMLTSEFVVAGILPEIATDLQVTLAQAGSFITVFAIGMIVGAPLMTMLTRRLSKRLTLMLALVVFVAGHIVVALGSDFTLLLGARFVTALATGAFWAVSAVVASRAAGPSLGSRAVGVVGAGGSLATVLGVPLGAFLAHHVGWRGTFWALAVAAAVAVVLVARLVPADSSAHQVSSLGSELAGLRSMRLWLVLAACVTTSGGVLATYSFIAPILTEQTGVPESLVPVVLTGFGIGSFVGTLVGGRLGDSRPHLVTITTPAVTTIVLLGIALFADSTWLMIVLVVLLGLFGLSANSVLIHLAVRYAGKAATLGSALAVASFNAGTAIGTAVAGALLTTSLGLTGPPIVGTVVVALTLIPTVSLAVVNRREATTDGPVQH</sequence>
<dbReference type="Gene3D" id="1.20.1250.20">
    <property type="entry name" value="MFS general substrate transporter like domains"/>
    <property type="match status" value="1"/>
</dbReference>
<keyword evidence="5 7" id="KW-0472">Membrane</keyword>
<dbReference type="InterPro" id="IPR020846">
    <property type="entry name" value="MFS_dom"/>
</dbReference>
<feature type="transmembrane region" description="Helical" evidence="7">
    <location>
        <begin position="295"/>
        <end position="314"/>
    </location>
</feature>
<organism evidence="9 10">
    <name type="scientific">Isoptericola hypogeus</name>
    <dbReference type="NCBI Taxonomy" id="300179"/>
    <lineage>
        <taxon>Bacteria</taxon>
        <taxon>Bacillati</taxon>
        <taxon>Actinomycetota</taxon>
        <taxon>Actinomycetes</taxon>
        <taxon>Micrococcales</taxon>
        <taxon>Promicromonosporaceae</taxon>
        <taxon>Isoptericola</taxon>
    </lineage>
</organism>